<sequence>MARLVLEDGATVYSSGGSSNVKPAYSSYRLNLSSPPQASLTLVDGQTYTGTYSIQGESTLTVSGLTPEPTGSGGTLVYTINSIPEDGSELVVTLNNLDPKTGNTTNKYTLFQQ</sequence>
<name>A0A2Z4GHB1_9BACT</name>
<reference evidence="1 2" key="1">
    <citation type="submission" date="2018-05" db="EMBL/GenBank/DDBJ databases">
        <title>Complete genome sequence of Arcticibacterium luteifluviistationis SM1504T, a cytophagaceae bacterium isolated from Arctic surface seawater.</title>
        <authorList>
            <person name="Li Y."/>
            <person name="Qin Q.-L."/>
        </authorList>
    </citation>
    <scope>NUCLEOTIDE SEQUENCE [LARGE SCALE GENOMIC DNA]</scope>
    <source>
        <strain evidence="1 2">SM1504</strain>
    </source>
</reference>
<organism evidence="1 2">
    <name type="scientific">Arcticibacterium luteifluviistationis</name>
    <dbReference type="NCBI Taxonomy" id="1784714"/>
    <lineage>
        <taxon>Bacteria</taxon>
        <taxon>Pseudomonadati</taxon>
        <taxon>Bacteroidota</taxon>
        <taxon>Cytophagia</taxon>
        <taxon>Cytophagales</taxon>
        <taxon>Leadbetterellaceae</taxon>
        <taxon>Arcticibacterium</taxon>
    </lineage>
</organism>
<evidence type="ECO:0000313" key="1">
    <source>
        <dbReference type="EMBL" id="AWW00813.1"/>
    </source>
</evidence>
<proteinExistence type="predicted"/>
<dbReference type="EMBL" id="CP029480">
    <property type="protein sequence ID" value="AWW00813.1"/>
    <property type="molecule type" value="Genomic_DNA"/>
</dbReference>
<dbReference type="OrthoDB" id="964758at2"/>
<accession>A0A2Z4GHB1</accession>
<dbReference type="KEGG" id="als:DJ013_05265"/>
<evidence type="ECO:0000313" key="2">
    <source>
        <dbReference type="Proteomes" id="UP000249873"/>
    </source>
</evidence>
<gene>
    <name evidence="1" type="ORF">DJ013_05265</name>
</gene>
<keyword evidence="2" id="KW-1185">Reference proteome</keyword>
<dbReference type="AlphaFoldDB" id="A0A2Z4GHB1"/>
<protein>
    <recommendedName>
        <fullName evidence="3">Lipocalin-like domain-containing protein</fullName>
    </recommendedName>
</protein>
<evidence type="ECO:0008006" key="3">
    <source>
        <dbReference type="Google" id="ProtNLM"/>
    </source>
</evidence>
<dbReference type="Proteomes" id="UP000249873">
    <property type="component" value="Chromosome"/>
</dbReference>